<dbReference type="InterPro" id="IPR003594">
    <property type="entry name" value="HATPase_dom"/>
</dbReference>
<keyword evidence="9" id="KW-0067">ATP-binding</keyword>
<proteinExistence type="predicted"/>
<evidence type="ECO:0000256" key="6">
    <source>
        <dbReference type="ARBA" id="ARBA00022679"/>
    </source>
</evidence>
<keyword evidence="7" id="KW-0547">Nucleotide-binding</keyword>
<keyword evidence="5" id="KW-0597">Phosphoprotein</keyword>
<keyword evidence="6" id="KW-0808">Transferase</keyword>
<dbReference type="AlphaFoldDB" id="A0A6M8UGX9"/>
<dbReference type="PROSITE" id="PS50109">
    <property type="entry name" value="HIS_KIN"/>
    <property type="match status" value="1"/>
</dbReference>
<evidence type="ECO:0000256" key="9">
    <source>
        <dbReference type="ARBA" id="ARBA00022840"/>
    </source>
</evidence>
<protein>
    <recommendedName>
        <fullName evidence="3">histidine kinase</fullName>
        <ecNumber evidence="3">2.7.13.3</ecNumber>
    </recommendedName>
</protein>
<keyword evidence="4" id="KW-1003">Cell membrane</keyword>
<evidence type="ECO:0000313" key="13">
    <source>
        <dbReference type="EMBL" id="QKJ88121.1"/>
    </source>
</evidence>
<dbReference type="EMBL" id="CP054212">
    <property type="protein sequence ID" value="QKJ88121.1"/>
    <property type="molecule type" value="Genomic_DNA"/>
</dbReference>
<name>A0A6M8UGX9_9GAMM</name>
<comment type="catalytic activity">
    <reaction evidence="1">
        <text>ATP + protein L-histidine = ADP + protein N-phospho-L-histidine.</text>
        <dbReference type="EC" id="2.7.13.3"/>
    </reaction>
</comment>
<dbReference type="InterPro" id="IPR004358">
    <property type="entry name" value="Sig_transdc_His_kin-like_C"/>
</dbReference>
<comment type="subcellular location">
    <subcellularLocation>
        <location evidence="2">Cell membrane</location>
        <topology evidence="2">Multi-pass membrane protein</topology>
    </subcellularLocation>
</comment>
<evidence type="ECO:0000256" key="8">
    <source>
        <dbReference type="ARBA" id="ARBA00022777"/>
    </source>
</evidence>
<dbReference type="Pfam" id="PF00512">
    <property type="entry name" value="HisKA"/>
    <property type="match status" value="1"/>
</dbReference>
<dbReference type="CDD" id="cd00075">
    <property type="entry name" value="HATPase"/>
    <property type="match status" value="1"/>
</dbReference>
<dbReference type="GO" id="GO:0005524">
    <property type="term" value="F:ATP binding"/>
    <property type="evidence" value="ECO:0007669"/>
    <property type="project" value="UniProtKB-KW"/>
</dbReference>
<dbReference type="InterPro" id="IPR003660">
    <property type="entry name" value="HAMP_dom"/>
</dbReference>
<evidence type="ECO:0000259" key="11">
    <source>
        <dbReference type="PROSITE" id="PS50109"/>
    </source>
</evidence>
<dbReference type="SMART" id="SM00387">
    <property type="entry name" value="HATPase_c"/>
    <property type="match status" value="1"/>
</dbReference>
<accession>A0A6M8UGX9</accession>
<dbReference type="InterPro" id="IPR003661">
    <property type="entry name" value="HisK_dim/P_dom"/>
</dbReference>
<organism evidence="13 14">
    <name type="scientific">Paramixta manurensis</name>
    <dbReference type="NCBI Taxonomy" id="2740817"/>
    <lineage>
        <taxon>Bacteria</taxon>
        <taxon>Pseudomonadati</taxon>
        <taxon>Pseudomonadota</taxon>
        <taxon>Gammaproteobacteria</taxon>
        <taxon>Enterobacterales</taxon>
        <taxon>Erwiniaceae</taxon>
        <taxon>Paramixta</taxon>
    </lineage>
</organism>
<keyword evidence="8 13" id="KW-0418">Kinase</keyword>
<gene>
    <name evidence="13" type="ORF">PMPD1_3196</name>
</gene>
<dbReference type="PRINTS" id="PR00344">
    <property type="entry name" value="BCTRLSENSOR"/>
</dbReference>
<dbReference type="CDD" id="cd00082">
    <property type="entry name" value="HisKA"/>
    <property type="match status" value="1"/>
</dbReference>
<evidence type="ECO:0000313" key="14">
    <source>
        <dbReference type="Proteomes" id="UP000505325"/>
    </source>
</evidence>
<dbReference type="KEGG" id="pmak:PMPD1_3196"/>
<dbReference type="Gene3D" id="1.10.287.130">
    <property type="match status" value="1"/>
</dbReference>
<dbReference type="Proteomes" id="UP000505325">
    <property type="component" value="Chromosome"/>
</dbReference>
<reference evidence="13 14" key="1">
    <citation type="submission" date="2020-06" db="EMBL/GenBank/DDBJ databases">
        <title>Genome sequence of Paramixta manurensis strain PD-1.</title>
        <authorList>
            <person name="Lee C.W."/>
            <person name="Kim J."/>
        </authorList>
    </citation>
    <scope>NUCLEOTIDE SEQUENCE [LARGE SCALE GENOMIC DNA]</scope>
    <source>
        <strain evidence="13 14">PD-1</strain>
    </source>
</reference>
<dbReference type="InterPro" id="IPR036097">
    <property type="entry name" value="HisK_dim/P_sf"/>
</dbReference>
<evidence type="ECO:0000256" key="1">
    <source>
        <dbReference type="ARBA" id="ARBA00000085"/>
    </source>
</evidence>
<dbReference type="Gene3D" id="1.10.8.500">
    <property type="entry name" value="HAMP domain in histidine kinase"/>
    <property type="match status" value="1"/>
</dbReference>
<evidence type="ECO:0000259" key="12">
    <source>
        <dbReference type="PROSITE" id="PS50885"/>
    </source>
</evidence>
<dbReference type="EC" id="2.7.13.3" evidence="3"/>
<dbReference type="GO" id="GO:0000155">
    <property type="term" value="F:phosphorelay sensor kinase activity"/>
    <property type="evidence" value="ECO:0007669"/>
    <property type="project" value="InterPro"/>
</dbReference>
<dbReference type="Gene3D" id="3.30.565.10">
    <property type="entry name" value="Histidine kinase-like ATPase, C-terminal domain"/>
    <property type="match status" value="1"/>
</dbReference>
<evidence type="ECO:0000256" key="7">
    <source>
        <dbReference type="ARBA" id="ARBA00022741"/>
    </source>
</evidence>
<dbReference type="Pfam" id="PF00672">
    <property type="entry name" value="HAMP"/>
    <property type="match status" value="1"/>
</dbReference>
<evidence type="ECO:0000256" key="3">
    <source>
        <dbReference type="ARBA" id="ARBA00012438"/>
    </source>
</evidence>
<sequence>MKRDFRGRLFWKILFAFWLVFIVISQLLWLGFTLYGKHHHEPPEFSALRRMVDLQMTSAVSVLQRDGPAALDNMMADWPREDRRFFSVIPLRAGADEIPAHAASTEVFPAEVSERVTGADGQQYQLHYDMEGLREDNLMRARKARHSFLNIPEPMLIIAGLFGLLFSSLLAWNLTRPMRQLREGFTKVSNGDLSVRLYPAMRRRHDELSIVARDFDAMVERLTVLVDAREALLHDVSHELRSPLARLQLATGLARQTPESVGASLDRIDEEARRLDKMIGELLTLSRAEHENLPQEEYFDLLGLLEVVVNDARYEAQVPGVEILLEVDDAEEYTVKGNAELVRRAVENVVRNALRFSLQGQKVAVSLRREIGWLVVSVSDQGPGVDAGKLSSIFDPFVRVNSPLTGKGYGLGLSIVRKVILAHGGEVQAENARQGGLMLTIRLPHWQGE</sequence>
<feature type="domain" description="HAMP" evidence="12">
    <location>
        <begin position="172"/>
        <end position="227"/>
    </location>
</feature>
<evidence type="ECO:0000256" key="10">
    <source>
        <dbReference type="SAM" id="Phobius"/>
    </source>
</evidence>
<dbReference type="SUPFAM" id="SSF55874">
    <property type="entry name" value="ATPase domain of HSP90 chaperone/DNA topoisomerase II/histidine kinase"/>
    <property type="match status" value="1"/>
</dbReference>
<dbReference type="PROSITE" id="PS50885">
    <property type="entry name" value="HAMP"/>
    <property type="match status" value="1"/>
</dbReference>
<dbReference type="PANTHER" id="PTHR44936">
    <property type="entry name" value="SENSOR PROTEIN CREC"/>
    <property type="match status" value="1"/>
</dbReference>
<dbReference type="PANTHER" id="PTHR44936:SF10">
    <property type="entry name" value="SENSOR PROTEIN RSTB"/>
    <property type="match status" value="1"/>
</dbReference>
<dbReference type="InterPro" id="IPR036890">
    <property type="entry name" value="HATPase_C_sf"/>
</dbReference>
<dbReference type="RefSeq" id="WP_173635011.1">
    <property type="nucleotide sequence ID" value="NZ_CP054212.1"/>
</dbReference>
<keyword evidence="10" id="KW-0812">Transmembrane</keyword>
<dbReference type="InterPro" id="IPR005467">
    <property type="entry name" value="His_kinase_dom"/>
</dbReference>
<dbReference type="InterPro" id="IPR050980">
    <property type="entry name" value="2C_sensor_his_kinase"/>
</dbReference>
<dbReference type="SMART" id="SM00304">
    <property type="entry name" value="HAMP"/>
    <property type="match status" value="1"/>
</dbReference>
<feature type="domain" description="Histidine kinase" evidence="11">
    <location>
        <begin position="235"/>
        <end position="447"/>
    </location>
</feature>
<dbReference type="SUPFAM" id="SSF47384">
    <property type="entry name" value="Homodimeric domain of signal transducing histidine kinase"/>
    <property type="match status" value="1"/>
</dbReference>
<dbReference type="GO" id="GO:0005886">
    <property type="term" value="C:plasma membrane"/>
    <property type="evidence" value="ECO:0007669"/>
    <property type="project" value="UniProtKB-SubCell"/>
</dbReference>
<feature type="transmembrane region" description="Helical" evidence="10">
    <location>
        <begin position="9"/>
        <end position="32"/>
    </location>
</feature>
<keyword evidence="10" id="KW-1133">Transmembrane helix</keyword>
<dbReference type="SMART" id="SM00388">
    <property type="entry name" value="HisKA"/>
    <property type="match status" value="1"/>
</dbReference>
<keyword evidence="10" id="KW-0472">Membrane</keyword>
<dbReference type="SUPFAM" id="SSF158472">
    <property type="entry name" value="HAMP domain-like"/>
    <property type="match status" value="1"/>
</dbReference>
<feature type="transmembrane region" description="Helical" evidence="10">
    <location>
        <begin position="155"/>
        <end position="174"/>
    </location>
</feature>
<evidence type="ECO:0000256" key="5">
    <source>
        <dbReference type="ARBA" id="ARBA00022553"/>
    </source>
</evidence>
<dbReference type="Pfam" id="PF02518">
    <property type="entry name" value="HATPase_c"/>
    <property type="match status" value="1"/>
</dbReference>
<dbReference type="CDD" id="cd06225">
    <property type="entry name" value="HAMP"/>
    <property type="match status" value="1"/>
</dbReference>
<evidence type="ECO:0000256" key="2">
    <source>
        <dbReference type="ARBA" id="ARBA00004651"/>
    </source>
</evidence>
<evidence type="ECO:0000256" key="4">
    <source>
        <dbReference type="ARBA" id="ARBA00022475"/>
    </source>
</evidence>
<keyword evidence="14" id="KW-1185">Reference proteome</keyword>